<dbReference type="Pfam" id="PF14520">
    <property type="entry name" value="HHH_5"/>
    <property type="match status" value="1"/>
</dbReference>
<dbReference type="KEGG" id="palb:EJC50_18835"/>
<evidence type="ECO:0000313" key="1">
    <source>
        <dbReference type="EMBL" id="AZN41500.1"/>
    </source>
</evidence>
<dbReference type="GO" id="GO:0003677">
    <property type="term" value="F:DNA binding"/>
    <property type="evidence" value="ECO:0007669"/>
    <property type="project" value="UniProtKB-KW"/>
</dbReference>
<dbReference type="RefSeq" id="WP_126017207.1">
    <property type="nucleotide sequence ID" value="NZ_CP034437.1"/>
</dbReference>
<evidence type="ECO:0000313" key="2">
    <source>
        <dbReference type="Proteomes" id="UP000272528"/>
    </source>
</evidence>
<dbReference type="Gene3D" id="1.10.150.20">
    <property type="entry name" value="5' to 3' exonuclease, C-terminal subdomain"/>
    <property type="match status" value="1"/>
</dbReference>
<gene>
    <name evidence="1" type="ORF">EJC50_18835</name>
</gene>
<keyword evidence="1" id="KW-0238">DNA-binding</keyword>
<reference evidence="2" key="1">
    <citation type="submission" date="2018-12" db="EMBL/GenBank/DDBJ databases">
        <title>Genome sequence of Peanibacillus sp.</title>
        <authorList>
            <person name="Subramani G."/>
            <person name="Srinivasan S."/>
            <person name="Kim M.K."/>
        </authorList>
    </citation>
    <scope>NUCLEOTIDE SEQUENCE [LARGE SCALE GENOMIC DNA]</scope>
    <source>
        <strain evidence="2">18JY67-1</strain>
    </source>
</reference>
<dbReference type="OrthoDB" id="7950977at2"/>
<dbReference type="Proteomes" id="UP000272528">
    <property type="component" value="Chromosome"/>
</dbReference>
<dbReference type="AlphaFoldDB" id="A0A3S9A6Y8"/>
<keyword evidence="2" id="KW-1185">Reference proteome</keyword>
<accession>A0A3S9A6Y8</accession>
<dbReference type="SUPFAM" id="SSF47789">
    <property type="entry name" value="C-terminal domain of RNA polymerase alpha subunit"/>
    <property type="match status" value="1"/>
</dbReference>
<proteinExistence type="predicted"/>
<protein>
    <submittedName>
        <fullName evidence="1">DNA-binding protein</fullName>
    </submittedName>
</protein>
<organism evidence="1 2">
    <name type="scientific">Paenibacillus albus</name>
    <dbReference type="NCBI Taxonomy" id="2495582"/>
    <lineage>
        <taxon>Bacteria</taxon>
        <taxon>Bacillati</taxon>
        <taxon>Bacillota</taxon>
        <taxon>Bacilli</taxon>
        <taxon>Bacillales</taxon>
        <taxon>Paenibacillaceae</taxon>
        <taxon>Paenibacillus</taxon>
    </lineage>
</organism>
<name>A0A3S9A6Y8_9BACL</name>
<sequence>MKQSHAAKAALNDIPPGLSKPALRALSNAGLHSLADIAGMKETEFRKLHGIGPKAVDLIVAAFEAKGIAFADR</sequence>
<dbReference type="EMBL" id="CP034437">
    <property type="protein sequence ID" value="AZN41500.1"/>
    <property type="molecule type" value="Genomic_DNA"/>
</dbReference>